<evidence type="ECO:0000313" key="1">
    <source>
        <dbReference type="EMBL" id="KAK3725052.1"/>
    </source>
</evidence>
<sequence length="221" mass="25522">MPSMTDILLEYRILRTLAEYSRAVDLLNLAKTSNTHHELIRGKDKRLETLLGIGLGCNGYSTSLRRTHQLHVMNLFTGRGSRNVTAVFGVPVISAMDAWSPEKEERVMNAYSCIDAGGGQPSKGKRCDRCKVPVCNSCRFHQDYRATSDEKGDQRFIDELDPNTPYDERLRQIIMFTRHEDMWDHPYDDEFQRLLDARFQHFCVQLRCGTLCIESRKICQE</sequence>
<organism evidence="1 2">
    <name type="scientific">Vermiconidia calcicola</name>
    <dbReference type="NCBI Taxonomy" id="1690605"/>
    <lineage>
        <taxon>Eukaryota</taxon>
        <taxon>Fungi</taxon>
        <taxon>Dikarya</taxon>
        <taxon>Ascomycota</taxon>
        <taxon>Pezizomycotina</taxon>
        <taxon>Dothideomycetes</taxon>
        <taxon>Dothideomycetidae</taxon>
        <taxon>Mycosphaerellales</taxon>
        <taxon>Extremaceae</taxon>
        <taxon>Vermiconidia</taxon>
    </lineage>
</organism>
<dbReference type="EMBL" id="JAUTXU010000003">
    <property type="protein sequence ID" value="KAK3725052.1"/>
    <property type="molecule type" value="Genomic_DNA"/>
</dbReference>
<keyword evidence="2" id="KW-1185">Reference proteome</keyword>
<accession>A0ACC3NXE7</accession>
<gene>
    <name evidence="1" type="ORF">LTR37_000562</name>
</gene>
<protein>
    <submittedName>
        <fullName evidence="1">Uncharacterized protein</fullName>
    </submittedName>
</protein>
<reference evidence="1" key="1">
    <citation type="submission" date="2023-07" db="EMBL/GenBank/DDBJ databases">
        <title>Black Yeasts Isolated from many extreme environments.</title>
        <authorList>
            <person name="Coleine C."/>
            <person name="Stajich J.E."/>
            <person name="Selbmann L."/>
        </authorList>
    </citation>
    <scope>NUCLEOTIDE SEQUENCE</scope>
    <source>
        <strain evidence="1">CCFEE 5714</strain>
    </source>
</reference>
<evidence type="ECO:0000313" key="2">
    <source>
        <dbReference type="Proteomes" id="UP001281147"/>
    </source>
</evidence>
<name>A0ACC3NXE7_9PEZI</name>
<proteinExistence type="predicted"/>
<dbReference type="Proteomes" id="UP001281147">
    <property type="component" value="Unassembled WGS sequence"/>
</dbReference>
<comment type="caution">
    <text evidence="1">The sequence shown here is derived from an EMBL/GenBank/DDBJ whole genome shotgun (WGS) entry which is preliminary data.</text>
</comment>